<reference evidence="3" key="1">
    <citation type="submission" date="2022-05" db="EMBL/GenBank/DDBJ databases">
        <title>A multi-omics perspective on studying reproductive biology in Daphnia sinensis.</title>
        <authorList>
            <person name="Jia J."/>
        </authorList>
    </citation>
    <scope>NUCLEOTIDE SEQUENCE</scope>
    <source>
        <strain evidence="3">WSL</strain>
    </source>
</reference>
<evidence type="ECO:0000313" key="4">
    <source>
        <dbReference type="Proteomes" id="UP000820818"/>
    </source>
</evidence>
<feature type="region of interest" description="Disordered" evidence="1">
    <location>
        <begin position="1"/>
        <end position="23"/>
    </location>
</feature>
<dbReference type="Proteomes" id="UP000820818">
    <property type="component" value="Unassembled WGS sequence"/>
</dbReference>
<proteinExistence type="predicted"/>
<evidence type="ECO:0000313" key="2">
    <source>
        <dbReference type="EMBL" id="KAI9551084.1"/>
    </source>
</evidence>
<evidence type="ECO:0000313" key="3">
    <source>
        <dbReference type="EMBL" id="KAI9551326.1"/>
    </source>
</evidence>
<dbReference type="EMBL" id="WJBH02000050">
    <property type="protein sequence ID" value="KAI9551084.1"/>
    <property type="molecule type" value="Genomic_DNA"/>
</dbReference>
<evidence type="ECO:0000256" key="1">
    <source>
        <dbReference type="SAM" id="MobiDB-lite"/>
    </source>
</evidence>
<name>A0AAD5PKX9_9CRUS</name>
<organism evidence="3 4">
    <name type="scientific">Daphnia sinensis</name>
    <dbReference type="NCBI Taxonomy" id="1820382"/>
    <lineage>
        <taxon>Eukaryota</taxon>
        <taxon>Metazoa</taxon>
        <taxon>Ecdysozoa</taxon>
        <taxon>Arthropoda</taxon>
        <taxon>Crustacea</taxon>
        <taxon>Branchiopoda</taxon>
        <taxon>Diplostraca</taxon>
        <taxon>Cladocera</taxon>
        <taxon>Anomopoda</taxon>
        <taxon>Daphniidae</taxon>
        <taxon>Daphnia</taxon>
        <taxon>Daphnia similis group</taxon>
    </lineage>
</organism>
<keyword evidence="4" id="KW-1185">Reference proteome</keyword>
<accession>A0AAD5PKX9</accession>
<dbReference type="EMBL" id="WJBH02000017">
    <property type="protein sequence ID" value="KAI9551326.1"/>
    <property type="molecule type" value="Genomic_DNA"/>
</dbReference>
<sequence length="243" mass="28195">MPEKASANSSVDDENDNTGVNSMKNWTLEKTDGYHWRQQGGKNYEIEEGVWGKKILCYSRIGDHQLSSEFKREVYWDPRCPLRFLIHYLGNADIQVDLPHGNAKGKKRKMNFFTTRKSSRDEMKVRPGLPSNVYKELVCETPEEAFFHALSAPRNQKQVENFQANERHKLRISQDPYYNLLINANYPDFLCIIYLDQLAKRIVGLINRTDFSSAFGLQYDTTFKLADAYVSVLIARLIPVQKF</sequence>
<dbReference type="AlphaFoldDB" id="A0AAD5PKX9"/>
<protein>
    <submittedName>
        <fullName evidence="3">Uncharacterized protein</fullName>
    </submittedName>
</protein>
<feature type="compositionally biased region" description="Polar residues" evidence="1">
    <location>
        <begin position="1"/>
        <end position="10"/>
    </location>
</feature>
<gene>
    <name evidence="2" type="ORF">GHT06_001916</name>
    <name evidence="3" type="ORF">GHT06_003258</name>
</gene>
<comment type="caution">
    <text evidence="3">The sequence shown here is derived from an EMBL/GenBank/DDBJ whole genome shotgun (WGS) entry which is preliminary data.</text>
</comment>